<reference evidence="2" key="1">
    <citation type="submission" date="2018-11" db="EMBL/GenBank/DDBJ databases">
        <authorList>
            <consortium name="Pathogen Informatics"/>
        </authorList>
    </citation>
    <scope>NUCLEOTIDE SEQUENCE</scope>
</reference>
<dbReference type="AlphaFoldDB" id="A0A448XCM4"/>
<proteinExistence type="predicted"/>
<dbReference type="Proteomes" id="UP000784294">
    <property type="component" value="Unassembled WGS sequence"/>
</dbReference>
<organism evidence="2 3">
    <name type="scientific">Protopolystoma xenopodis</name>
    <dbReference type="NCBI Taxonomy" id="117903"/>
    <lineage>
        <taxon>Eukaryota</taxon>
        <taxon>Metazoa</taxon>
        <taxon>Spiralia</taxon>
        <taxon>Lophotrochozoa</taxon>
        <taxon>Platyhelminthes</taxon>
        <taxon>Monogenea</taxon>
        <taxon>Polyopisthocotylea</taxon>
        <taxon>Polystomatidea</taxon>
        <taxon>Polystomatidae</taxon>
        <taxon>Protopolystoma</taxon>
    </lineage>
</organism>
<feature type="transmembrane region" description="Helical" evidence="1">
    <location>
        <begin position="116"/>
        <end position="134"/>
    </location>
</feature>
<name>A0A448XCM4_9PLAT</name>
<protein>
    <submittedName>
        <fullName evidence="2">Uncharacterized protein</fullName>
    </submittedName>
</protein>
<sequence>MRLHNASADDASPCCHGYAGIRARRKIGRCFNGAAVLESCRAQSEGAAEVIVCRRVDEPSNRLCKDASLADPRDAVALETKLSRHDFTPASSGRRLHLPASSASTTSRHLNPSTRLLLVLLVLLLLFHGKSMLLKEFV</sequence>
<dbReference type="EMBL" id="CAAALY010245963">
    <property type="protein sequence ID" value="VEL33540.1"/>
    <property type="molecule type" value="Genomic_DNA"/>
</dbReference>
<evidence type="ECO:0000256" key="1">
    <source>
        <dbReference type="SAM" id="Phobius"/>
    </source>
</evidence>
<keyword evidence="1" id="KW-1133">Transmembrane helix</keyword>
<comment type="caution">
    <text evidence="2">The sequence shown here is derived from an EMBL/GenBank/DDBJ whole genome shotgun (WGS) entry which is preliminary data.</text>
</comment>
<evidence type="ECO:0000313" key="3">
    <source>
        <dbReference type="Proteomes" id="UP000784294"/>
    </source>
</evidence>
<gene>
    <name evidence="2" type="ORF">PXEA_LOCUS26980</name>
</gene>
<keyword evidence="1" id="KW-0472">Membrane</keyword>
<accession>A0A448XCM4</accession>
<keyword evidence="3" id="KW-1185">Reference proteome</keyword>
<keyword evidence="1" id="KW-0812">Transmembrane</keyword>
<evidence type="ECO:0000313" key="2">
    <source>
        <dbReference type="EMBL" id="VEL33540.1"/>
    </source>
</evidence>